<dbReference type="InterPro" id="IPR015943">
    <property type="entry name" value="WD40/YVTN_repeat-like_dom_sf"/>
</dbReference>
<accession>A0A6S6SDG0</accession>
<organism evidence="1">
    <name type="scientific">uncultured Thiotrichaceae bacterium</name>
    <dbReference type="NCBI Taxonomy" id="298394"/>
    <lineage>
        <taxon>Bacteria</taxon>
        <taxon>Pseudomonadati</taxon>
        <taxon>Pseudomonadota</taxon>
        <taxon>Gammaproteobacteria</taxon>
        <taxon>Thiotrichales</taxon>
        <taxon>Thiotrichaceae</taxon>
        <taxon>environmental samples</taxon>
    </lineage>
</organism>
<protein>
    <submittedName>
        <fullName evidence="1">Baseplate assembly protein</fullName>
    </submittedName>
</protein>
<dbReference type="SUPFAM" id="SSF110296">
    <property type="entry name" value="Oligoxyloglucan reducing end-specific cellobiohydrolase"/>
    <property type="match status" value="2"/>
</dbReference>
<dbReference type="AlphaFoldDB" id="A0A6S6SDG0"/>
<dbReference type="EMBL" id="CACVAY010000030">
    <property type="protein sequence ID" value="CAA6806363.1"/>
    <property type="molecule type" value="Genomic_DNA"/>
</dbReference>
<gene>
    <name evidence="1" type="ORF">HELGO_WM12167</name>
</gene>
<name>A0A6S6SDG0_9GAMM</name>
<sequence length="863" mass="96324">MPIPSPNLDDRTFQQLVDEAVQYIQANCPEWNNFNPADPGMTLVELFAFLTENMLYRVNRLPEKTYVEFLKLLGTELKPPAAARVKLRFTRHNEDDLPVDIPQGTRVTIESTGDEAPPIFTLEQAIHLQSGKKDIEGYATQGKWIEAELAGLSNGMAGFSTHAQHIPIPSPTLIQQDIKIGIETPENELEADASVISYRGKSYHLWEVVDNFFNTEGKPYVCMLDRLNGTISFAPSVQLLQEDGALSEIPQTLAAIPPLGREIRLWYFSGGNVKGNVAANTLTILKDPIAGITVTNPEAASGGRNQETLDNAIRRGPFELHALNRAVTARDFQQIALNSSRQVERAIAVTSADLWQHAIPGTVEVILVPYLPRDKHNVQLITREQMHKQQTTTAIDSVQQTLDIRRPMGTACKVSWAQYKTIRVEARLIAQEYENIESAQKRIEQRLYERISPVPQGDNKSGLPFGKSLHISQIYDVLLADPGIRWVDHVQLVVDEVPVNQSTELAADRFQKNTWFTNRHDKLFRTMDNGEGWEQIAHFQGETVTAIFPHTEKPGLIAVITNLIEQDSSRIHFSDDCGESWDSYIQNITMQFKINDATWIMRGKQAVLLLATNKGLYELEYMHNTSPVPLAVSHLPSDQGYYAIASSPDVRGKVFIAVAAKSQKGVYLSDQGGAKNSFSSVGLTNKDIRVLIIHHENARTFLWAGAYSAGGHDEGTGCSRLELHPEEMTSIHWQDYTNQWKGGSCYDLHISGAVAYAATHRAGVLKLNTNTQTPVWTGSTVNNGLPMRDMGRFHIINAIATSPDNPDCVLVATQEKGIYRSEDAAKRFTNTSKQTFVDKVTLPSTWLLCSGHHHIEIKREHES</sequence>
<dbReference type="Gene3D" id="2.130.10.10">
    <property type="entry name" value="YVTN repeat-like/Quinoprotein amine dehydrogenase"/>
    <property type="match status" value="2"/>
</dbReference>
<reference evidence="1" key="1">
    <citation type="submission" date="2020-01" db="EMBL/GenBank/DDBJ databases">
        <authorList>
            <person name="Meier V. D."/>
            <person name="Meier V D."/>
        </authorList>
    </citation>
    <scope>NUCLEOTIDE SEQUENCE</scope>
    <source>
        <strain evidence="1">HLG_WM_MAG_07</strain>
    </source>
</reference>
<evidence type="ECO:0000313" key="1">
    <source>
        <dbReference type="EMBL" id="CAA6806363.1"/>
    </source>
</evidence>
<proteinExistence type="predicted"/>